<evidence type="ECO:0000313" key="3">
    <source>
        <dbReference type="Proteomes" id="UP001058974"/>
    </source>
</evidence>
<feature type="compositionally biased region" description="Basic and acidic residues" evidence="1">
    <location>
        <begin position="25"/>
        <end position="37"/>
    </location>
</feature>
<accession>A0A9D5B8T2</accession>
<keyword evidence="3" id="KW-1185">Reference proteome</keyword>
<evidence type="ECO:0000313" key="2">
    <source>
        <dbReference type="EMBL" id="KAI5438083.1"/>
    </source>
</evidence>
<feature type="compositionally biased region" description="Basic and acidic residues" evidence="1">
    <location>
        <begin position="97"/>
        <end position="113"/>
    </location>
</feature>
<feature type="region of interest" description="Disordered" evidence="1">
    <location>
        <begin position="1"/>
        <end position="48"/>
    </location>
</feature>
<comment type="caution">
    <text evidence="2">The sequence shown here is derived from an EMBL/GenBank/DDBJ whole genome shotgun (WGS) entry which is preliminary data.</text>
</comment>
<dbReference type="EMBL" id="JAMSHJ010000002">
    <property type="protein sequence ID" value="KAI5438083.1"/>
    <property type="molecule type" value="Genomic_DNA"/>
</dbReference>
<organism evidence="2 3">
    <name type="scientific">Pisum sativum</name>
    <name type="common">Garden pea</name>
    <name type="synonym">Lathyrus oleraceus</name>
    <dbReference type="NCBI Taxonomy" id="3888"/>
    <lineage>
        <taxon>Eukaryota</taxon>
        <taxon>Viridiplantae</taxon>
        <taxon>Streptophyta</taxon>
        <taxon>Embryophyta</taxon>
        <taxon>Tracheophyta</taxon>
        <taxon>Spermatophyta</taxon>
        <taxon>Magnoliopsida</taxon>
        <taxon>eudicotyledons</taxon>
        <taxon>Gunneridae</taxon>
        <taxon>Pentapetalae</taxon>
        <taxon>rosids</taxon>
        <taxon>fabids</taxon>
        <taxon>Fabales</taxon>
        <taxon>Fabaceae</taxon>
        <taxon>Papilionoideae</taxon>
        <taxon>50 kb inversion clade</taxon>
        <taxon>NPAAA clade</taxon>
        <taxon>Hologalegina</taxon>
        <taxon>IRL clade</taxon>
        <taxon>Fabeae</taxon>
        <taxon>Lathyrus</taxon>
    </lineage>
</organism>
<gene>
    <name evidence="2" type="ORF">KIW84_023993</name>
</gene>
<dbReference type="Gramene" id="Psat02G0399300-T1">
    <property type="protein sequence ID" value="KAI5438083.1"/>
    <property type="gene ID" value="KIW84_023993"/>
</dbReference>
<protein>
    <submittedName>
        <fullName evidence="2">Uncharacterized protein</fullName>
    </submittedName>
</protein>
<reference evidence="2 3" key="1">
    <citation type="journal article" date="2022" name="Nat. Genet.">
        <title>Improved pea reference genome and pan-genome highlight genomic features and evolutionary characteristics.</title>
        <authorList>
            <person name="Yang T."/>
            <person name="Liu R."/>
            <person name="Luo Y."/>
            <person name="Hu S."/>
            <person name="Wang D."/>
            <person name="Wang C."/>
            <person name="Pandey M.K."/>
            <person name="Ge S."/>
            <person name="Xu Q."/>
            <person name="Li N."/>
            <person name="Li G."/>
            <person name="Huang Y."/>
            <person name="Saxena R.K."/>
            <person name="Ji Y."/>
            <person name="Li M."/>
            <person name="Yan X."/>
            <person name="He Y."/>
            <person name="Liu Y."/>
            <person name="Wang X."/>
            <person name="Xiang C."/>
            <person name="Varshney R.K."/>
            <person name="Ding H."/>
            <person name="Gao S."/>
            <person name="Zong X."/>
        </authorList>
    </citation>
    <scope>NUCLEOTIDE SEQUENCE [LARGE SCALE GENOMIC DNA]</scope>
    <source>
        <strain evidence="2 3">cv. Zhongwan 6</strain>
    </source>
</reference>
<dbReference type="Proteomes" id="UP001058974">
    <property type="component" value="Chromosome 2"/>
</dbReference>
<proteinExistence type="predicted"/>
<sequence length="156" mass="18008">MRSTMDIPQVSSKDKEEGNSGVIERQGRREILSKEYNDNGADYVGSDVDTNNFSNREYECSEDLIELDWTIILPCSEKASHSDVFDKNECDDDDVYDSDKLHQPLESRDDEGNAKFSTYKSDEDFKFQSDMVFNNKEIVNEALKDYAMEIKKNDDN</sequence>
<dbReference type="AlphaFoldDB" id="A0A9D5B8T2"/>
<name>A0A9D5B8T2_PEA</name>
<feature type="region of interest" description="Disordered" evidence="1">
    <location>
        <begin position="80"/>
        <end position="114"/>
    </location>
</feature>
<evidence type="ECO:0000256" key="1">
    <source>
        <dbReference type="SAM" id="MobiDB-lite"/>
    </source>
</evidence>